<dbReference type="Proteomes" id="UP000682733">
    <property type="component" value="Unassembled WGS sequence"/>
</dbReference>
<proteinExistence type="predicted"/>
<dbReference type="AlphaFoldDB" id="A0A8S2SYG8"/>
<reference evidence="1" key="1">
    <citation type="submission" date="2021-02" db="EMBL/GenBank/DDBJ databases">
        <authorList>
            <person name="Nowell W R."/>
        </authorList>
    </citation>
    <scope>NUCLEOTIDE SEQUENCE</scope>
</reference>
<evidence type="ECO:0000313" key="2">
    <source>
        <dbReference type="Proteomes" id="UP000682733"/>
    </source>
</evidence>
<organism evidence="1 2">
    <name type="scientific">Didymodactylos carnosus</name>
    <dbReference type="NCBI Taxonomy" id="1234261"/>
    <lineage>
        <taxon>Eukaryota</taxon>
        <taxon>Metazoa</taxon>
        <taxon>Spiralia</taxon>
        <taxon>Gnathifera</taxon>
        <taxon>Rotifera</taxon>
        <taxon>Eurotatoria</taxon>
        <taxon>Bdelloidea</taxon>
        <taxon>Philodinida</taxon>
        <taxon>Philodinidae</taxon>
        <taxon>Didymodactylos</taxon>
    </lineage>
</organism>
<comment type="caution">
    <text evidence="1">The sequence shown here is derived from an EMBL/GenBank/DDBJ whole genome shotgun (WGS) entry which is preliminary data.</text>
</comment>
<sequence>KQINDKTKKIPRLLSNRIHLTLKTTTKENIEQALYANFNHFKENLTELGTIIEQNSPLQVKIISLTPWLKYYSEMYAFALIKTQSHHEIMREIDRLLSNNSRICLSIKIFIMKQMMYFDNKQLYELKNEFLNRNIQWIKPIALQQDEQKIREDLILPLPLFECKEEYIHVNKIFKEVNNVGELQNLIIQCNTNICLAYSFYLWFIQYYKRFYTQTNVG</sequence>
<evidence type="ECO:0000313" key="1">
    <source>
        <dbReference type="EMBL" id="CAF4251443.1"/>
    </source>
</evidence>
<accession>A0A8S2SYG8</accession>
<name>A0A8S2SYG8_9BILA</name>
<feature type="non-terminal residue" evidence="1">
    <location>
        <position position="1"/>
    </location>
</feature>
<gene>
    <name evidence="1" type="ORF">TMI583_LOCUS36064</name>
</gene>
<protein>
    <submittedName>
        <fullName evidence="1">Uncharacterized protein</fullName>
    </submittedName>
</protein>
<dbReference type="EMBL" id="CAJOBA010052091">
    <property type="protein sequence ID" value="CAF4251443.1"/>
    <property type="molecule type" value="Genomic_DNA"/>
</dbReference>